<dbReference type="SMART" id="SM00342">
    <property type="entry name" value="HTH_ARAC"/>
    <property type="match status" value="1"/>
</dbReference>
<dbReference type="PROSITE" id="PS01124">
    <property type="entry name" value="HTH_ARAC_FAMILY_2"/>
    <property type="match status" value="1"/>
</dbReference>
<dbReference type="HOGENOM" id="CLU_000445_88_2_10"/>
<evidence type="ECO:0000256" key="4">
    <source>
        <dbReference type="SAM" id="MobiDB-lite"/>
    </source>
</evidence>
<dbReference type="OrthoDB" id="1007667at2"/>
<sequence length="326" mass="37444">MKSEKQHSLPDFVRHNGITTAFGSVVATAVVNETTFALLMKQLHVVHFYAVFLLIDGEAEVCIDGRNVRLEQHSILRTSPMQHTDFVSCSNSFEGRFLFVEATFYDDMVENDDNLRDAFALNLLNTCFYKTLSETQTSEFAGIITQIERTIGQPHAYKKEMLGFLIHLMQMHIRELIGYQNAGLHDMKHKENIFKIFIHLASNHFKQQRQINFYADRMNITSTYLSRIVKEVSGNTVNGYLQSFLYGEACKLLQMADKTIGEIAFELHFSDQSAFTNFFKQRSGMSPKAYKRYHDQPNPLLQPLHGGEYRSKGTSSDDERQPLNDL</sequence>
<keyword evidence="7" id="KW-1185">Reference proteome</keyword>
<dbReference type="Gene3D" id="1.10.10.60">
    <property type="entry name" value="Homeodomain-like"/>
    <property type="match status" value="1"/>
</dbReference>
<dbReference type="Proteomes" id="UP000003167">
    <property type="component" value="Unassembled WGS sequence"/>
</dbReference>
<organism evidence="6 7">
    <name type="scientific">Segatella maculosa OT 289</name>
    <dbReference type="NCBI Taxonomy" id="999422"/>
    <lineage>
        <taxon>Bacteria</taxon>
        <taxon>Pseudomonadati</taxon>
        <taxon>Bacteroidota</taxon>
        <taxon>Bacteroidia</taxon>
        <taxon>Bacteroidales</taxon>
        <taxon>Prevotellaceae</taxon>
        <taxon>Segatella</taxon>
    </lineage>
</organism>
<evidence type="ECO:0000313" key="7">
    <source>
        <dbReference type="Proteomes" id="UP000003167"/>
    </source>
</evidence>
<dbReference type="STRING" id="999422.HMPREF9944_01527"/>
<evidence type="ECO:0000259" key="5">
    <source>
        <dbReference type="PROSITE" id="PS01124"/>
    </source>
</evidence>
<dbReference type="SUPFAM" id="SSF51215">
    <property type="entry name" value="Regulatory protein AraC"/>
    <property type="match status" value="1"/>
</dbReference>
<name>H1HMY3_9BACT</name>
<evidence type="ECO:0000256" key="3">
    <source>
        <dbReference type="ARBA" id="ARBA00023163"/>
    </source>
</evidence>
<gene>
    <name evidence="6" type="ORF">HMPREF9944_01527</name>
</gene>
<feature type="compositionally biased region" description="Basic and acidic residues" evidence="4">
    <location>
        <begin position="307"/>
        <end position="326"/>
    </location>
</feature>
<accession>H1HMY3</accession>
<dbReference type="PANTHER" id="PTHR43280:SF32">
    <property type="entry name" value="TRANSCRIPTIONAL REGULATORY PROTEIN"/>
    <property type="match status" value="1"/>
</dbReference>
<feature type="domain" description="HTH araC/xylS-type" evidence="5">
    <location>
        <begin position="195"/>
        <end position="293"/>
    </location>
</feature>
<dbReference type="SUPFAM" id="SSF46689">
    <property type="entry name" value="Homeodomain-like"/>
    <property type="match status" value="1"/>
</dbReference>
<proteinExistence type="predicted"/>
<feature type="region of interest" description="Disordered" evidence="4">
    <location>
        <begin position="289"/>
        <end position="326"/>
    </location>
</feature>
<evidence type="ECO:0000313" key="6">
    <source>
        <dbReference type="EMBL" id="EHO69670.1"/>
    </source>
</evidence>
<dbReference type="GO" id="GO:0003700">
    <property type="term" value="F:DNA-binding transcription factor activity"/>
    <property type="evidence" value="ECO:0007669"/>
    <property type="project" value="InterPro"/>
</dbReference>
<dbReference type="RefSeq" id="WP_008565521.1">
    <property type="nucleotide sequence ID" value="NZ_JH594504.1"/>
</dbReference>
<dbReference type="AlphaFoldDB" id="H1HMY3"/>
<keyword evidence="1" id="KW-0805">Transcription regulation</keyword>
<keyword evidence="3" id="KW-0804">Transcription</keyword>
<dbReference type="GO" id="GO:0043565">
    <property type="term" value="F:sequence-specific DNA binding"/>
    <property type="evidence" value="ECO:0007669"/>
    <property type="project" value="InterPro"/>
</dbReference>
<dbReference type="InterPro" id="IPR009057">
    <property type="entry name" value="Homeodomain-like_sf"/>
</dbReference>
<reference evidence="6 7" key="1">
    <citation type="submission" date="2011-12" db="EMBL/GenBank/DDBJ databases">
        <title>The Genome Sequence of Prevotella maculosa OT 289.</title>
        <authorList>
            <consortium name="The Broad Institute Genome Sequencing Platform"/>
            <person name="Earl A."/>
            <person name="Ward D."/>
            <person name="Feldgarden M."/>
            <person name="Gevers D."/>
            <person name="Izard J."/>
            <person name="Blanton J.M."/>
            <person name="Mathney J."/>
            <person name="Tanner A.C."/>
            <person name="Dewhirst F.E."/>
            <person name="Young S.K."/>
            <person name="Zeng Q."/>
            <person name="Gargeya S."/>
            <person name="Fitzgerald M."/>
            <person name="Haas B."/>
            <person name="Abouelleil A."/>
            <person name="Alvarado L."/>
            <person name="Arachchi H.M."/>
            <person name="Berlin A."/>
            <person name="Chapman S.B."/>
            <person name="Gearin G."/>
            <person name="Goldberg J."/>
            <person name="Griggs A."/>
            <person name="Gujja S."/>
            <person name="Hansen M."/>
            <person name="Heiman D."/>
            <person name="Howarth C."/>
            <person name="Larimer J."/>
            <person name="Lui A."/>
            <person name="MacDonald P.J.P."/>
            <person name="McCowen C."/>
            <person name="Montmayeur A."/>
            <person name="Murphy C."/>
            <person name="Neiman D."/>
            <person name="Pearson M."/>
            <person name="Priest M."/>
            <person name="Roberts A."/>
            <person name="Saif S."/>
            <person name="Shea T."/>
            <person name="Sisk P."/>
            <person name="Stolte C."/>
            <person name="Sykes S."/>
            <person name="Wortman J."/>
            <person name="Nusbaum C."/>
            <person name="Birren B."/>
        </authorList>
    </citation>
    <scope>NUCLEOTIDE SEQUENCE [LARGE SCALE GENOMIC DNA]</scope>
    <source>
        <strain evidence="6 7">OT 289</strain>
    </source>
</reference>
<comment type="caution">
    <text evidence="6">The sequence shown here is derived from an EMBL/GenBank/DDBJ whole genome shotgun (WGS) entry which is preliminary data.</text>
</comment>
<evidence type="ECO:0000256" key="2">
    <source>
        <dbReference type="ARBA" id="ARBA00023125"/>
    </source>
</evidence>
<dbReference type="PANTHER" id="PTHR43280">
    <property type="entry name" value="ARAC-FAMILY TRANSCRIPTIONAL REGULATOR"/>
    <property type="match status" value="1"/>
</dbReference>
<dbReference type="EMBL" id="AGEK01000028">
    <property type="protein sequence ID" value="EHO69670.1"/>
    <property type="molecule type" value="Genomic_DNA"/>
</dbReference>
<dbReference type="PATRIC" id="fig|999422.3.peg.1601"/>
<protein>
    <recommendedName>
        <fullName evidence="5">HTH araC/xylS-type domain-containing protein</fullName>
    </recommendedName>
</protein>
<evidence type="ECO:0000256" key="1">
    <source>
        <dbReference type="ARBA" id="ARBA00023015"/>
    </source>
</evidence>
<keyword evidence="2" id="KW-0238">DNA-binding</keyword>
<dbReference type="InterPro" id="IPR037923">
    <property type="entry name" value="HTH-like"/>
</dbReference>
<dbReference type="InterPro" id="IPR018060">
    <property type="entry name" value="HTH_AraC"/>
</dbReference>
<dbReference type="Pfam" id="PF12833">
    <property type="entry name" value="HTH_18"/>
    <property type="match status" value="1"/>
</dbReference>